<dbReference type="SUPFAM" id="SSF49764">
    <property type="entry name" value="HSP20-like chaperones"/>
    <property type="match status" value="1"/>
</dbReference>
<dbReference type="GO" id="GO:0042026">
    <property type="term" value="P:protein refolding"/>
    <property type="evidence" value="ECO:0007669"/>
    <property type="project" value="TreeGrafter"/>
</dbReference>
<dbReference type="InterPro" id="IPR008978">
    <property type="entry name" value="HSP20-like_chaperone"/>
</dbReference>
<evidence type="ECO:0000256" key="4">
    <source>
        <dbReference type="SAM" id="MobiDB-lite"/>
    </source>
</evidence>
<accession>A0A1I7VEG1</accession>
<dbReference type="GO" id="GO:0005737">
    <property type="term" value="C:cytoplasm"/>
    <property type="evidence" value="ECO:0007669"/>
    <property type="project" value="TreeGrafter"/>
</dbReference>
<dbReference type="GO" id="GO:0051082">
    <property type="term" value="F:unfolded protein binding"/>
    <property type="evidence" value="ECO:0007669"/>
    <property type="project" value="TreeGrafter"/>
</dbReference>
<organism evidence="6 7">
    <name type="scientific">Loa loa</name>
    <name type="common">Eye worm</name>
    <name type="synonym">Filaria loa</name>
    <dbReference type="NCBI Taxonomy" id="7209"/>
    <lineage>
        <taxon>Eukaryota</taxon>
        <taxon>Metazoa</taxon>
        <taxon>Ecdysozoa</taxon>
        <taxon>Nematoda</taxon>
        <taxon>Chromadorea</taxon>
        <taxon>Rhabditida</taxon>
        <taxon>Spirurina</taxon>
        <taxon>Spiruromorpha</taxon>
        <taxon>Filarioidea</taxon>
        <taxon>Onchocercidae</taxon>
        <taxon>Loa</taxon>
    </lineage>
</organism>
<protein>
    <submittedName>
        <fullName evidence="7 8">SHSP domain-containing protein</fullName>
    </submittedName>
</protein>
<proteinExistence type="inferred from homology"/>
<dbReference type="PANTHER" id="PTHR45640">
    <property type="entry name" value="HEAT SHOCK PROTEIN HSP-12.2-RELATED"/>
    <property type="match status" value="1"/>
</dbReference>
<dbReference type="Proteomes" id="UP000095285">
    <property type="component" value="Unassembled WGS sequence"/>
</dbReference>
<dbReference type="Gene3D" id="2.60.40.790">
    <property type="match status" value="1"/>
</dbReference>
<feature type="compositionally biased region" description="Basic and acidic residues" evidence="4">
    <location>
        <begin position="167"/>
        <end position="181"/>
    </location>
</feature>
<evidence type="ECO:0000259" key="5">
    <source>
        <dbReference type="PROSITE" id="PS01031"/>
    </source>
</evidence>
<keyword evidence="6" id="KW-1185">Reference proteome</keyword>
<name>A0A1I7VEG1_LOALO</name>
<reference evidence="6" key="1">
    <citation type="submission" date="2012-04" db="EMBL/GenBank/DDBJ databases">
        <title>The Genome Sequence of Loa loa.</title>
        <authorList>
            <consortium name="The Broad Institute Genome Sequencing Platform"/>
            <consortium name="Broad Institute Genome Sequencing Center for Infectious Disease"/>
            <person name="Nutman T.B."/>
            <person name="Fink D.L."/>
            <person name="Russ C."/>
            <person name="Young S."/>
            <person name="Zeng Q."/>
            <person name="Gargeya S."/>
            <person name="Alvarado L."/>
            <person name="Berlin A."/>
            <person name="Chapman S.B."/>
            <person name="Chen Z."/>
            <person name="Freedman E."/>
            <person name="Gellesch M."/>
            <person name="Goldberg J."/>
            <person name="Griggs A."/>
            <person name="Gujja S."/>
            <person name="Heilman E.R."/>
            <person name="Heiman D."/>
            <person name="Howarth C."/>
            <person name="Mehta T."/>
            <person name="Neiman D."/>
            <person name="Pearson M."/>
            <person name="Roberts A."/>
            <person name="Saif S."/>
            <person name="Shea T."/>
            <person name="Shenoy N."/>
            <person name="Sisk P."/>
            <person name="Stolte C."/>
            <person name="Sykes S."/>
            <person name="White J."/>
            <person name="Yandava C."/>
            <person name="Haas B."/>
            <person name="Henn M.R."/>
            <person name="Nusbaum C."/>
            <person name="Birren B."/>
        </authorList>
    </citation>
    <scope>NUCLEOTIDE SEQUENCE [LARGE SCALE GENOMIC DNA]</scope>
</reference>
<dbReference type="InterPro" id="IPR001436">
    <property type="entry name" value="Alpha-crystallin/sHSP_animal"/>
</dbReference>
<dbReference type="GO" id="GO:0009408">
    <property type="term" value="P:response to heat"/>
    <property type="evidence" value="ECO:0007669"/>
    <property type="project" value="TreeGrafter"/>
</dbReference>
<feature type="region of interest" description="Disordered" evidence="4">
    <location>
        <begin position="152"/>
        <end position="181"/>
    </location>
</feature>
<dbReference type="PANTHER" id="PTHR45640:SF13">
    <property type="entry name" value="HEAT SHOCK PROTEIN 22-RELATED"/>
    <property type="match status" value="1"/>
</dbReference>
<evidence type="ECO:0000256" key="3">
    <source>
        <dbReference type="RuleBase" id="RU003616"/>
    </source>
</evidence>
<feature type="domain" description="SHSP" evidence="5">
    <location>
        <begin position="51"/>
        <end position="162"/>
    </location>
</feature>
<dbReference type="WBParaSite" id="EN70_1607">
    <property type="protein sequence ID" value="EN70_1607"/>
    <property type="gene ID" value="EN70_1607"/>
</dbReference>
<dbReference type="GO" id="GO:0005634">
    <property type="term" value="C:nucleus"/>
    <property type="evidence" value="ECO:0007669"/>
    <property type="project" value="TreeGrafter"/>
</dbReference>
<reference evidence="7 8" key="2">
    <citation type="submission" date="2016-11" db="UniProtKB">
        <authorList>
            <consortium name="WormBaseParasite"/>
        </authorList>
    </citation>
    <scope>IDENTIFICATION</scope>
</reference>
<evidence type="ECO:0000313" key="6">
    <source>
        <dbReference type="Proteomes" id="UP000095285"/>
    </source>
</evidence>
<sequence length="181" mass="20433">MSLFRYNPRDYFYTSPMERFIVNALDSAFGDRSSYRPLQSVAPYWLHQPTLNECNIGNALGEILDEKDKFRVQIDVSHFHPKELSVSVRDRELSIEGHHKERTDQSGHGSIERHFVRKYVMPEEVQPDTIESHLSDKGVLTISASKTIAGLPAARTIPIQASPKGPETGEKPTPDGTEQSK</sequence>
<dbReference type="Pfam" id="PF00011">
    <property type="entry name" value="HSP20"/>
    <property type="match status" value="1"/>
</dbReference>
<evidence type="ECO:0000313" key="7">
    <source>
        <dbReference type="WBParaSite" id="EN70_1607"/>
    </source>
</evidence>
<dbReference type="CDD" id="cd06526">
    <property type="entry name" value="metazoan_ACD"/>
    <property type="match status" value="1"/>
</dbReference>
<dbReference type="InterPro" id="IPR002068">
    <property type="entry name" value="A-crystallin/Hsp20_dom"/>
</dbReference>
<evidence type="ECO:0000313" key="8">
    <source>
        <dbReference type="WBParaSite" id="EN70_7916"/>
    </source>
</evidence>
<dbReference type="PRINTS" id="PR00299">
    <property type="entry name" value="ACRYSTALLIN"/>
</dbReference>
<comment type="similarity">
    <text evidence="2 3">Belongs to the small heat shock protein (HSP20) family.</text>
</comment>
<dbReference type="AlphaFoldDB" id="A0A1I7VEG1"/>
<dbReference type="PROSITE" id="PS01031">
    <property type="entry name" value="SHSP"/>
    <property type="match status" value="1"/>
</dbReference>
<evidence type="ECO:0000256" key="1">
    <source>
        <dbReference type="ARBA" id="ARBA00023016"/>
    </source>
</evidence>
<evidence type="ECO:0000256" key="2">
    <source>
        <dbReference type="PROSITE-ProRule" id="PRU00285"/>
    </source>
</evidence>
<dbReference type="WBParaSite" id="EN70_7916">
    <property type="protein sequence ID" value="EN70_7916"/>
    <property type="gene ID" value="EN70_7916"/>
</dbReference>
<keyword evidence="1" id="KW-0346">Stress response</keyword>